<evidence type="ECO:0000256" key="3">
    <source>
        <dbReference type="ARBA" id="ARBA00023098"/>
    </source>
</evidence>
<evidence type="ECO:0000256" key="5">
    <source>
        <dbReference type="SAM" id="MobiDB-lite"/>
    </source>
</evidence>
<evidence type="ECO:0000259" key="6">
    <source>
        <dbReference type="PROSITE" id="PS51635"/>
    </source>
</evidence>
<dbReference type="AlphaFoldDB" id="A0A9P9J7R7"/>
<protein>
    <recommendedName>
        <fullName evidence="6">PNPLA domain-containing protein</fullName>
    </recommendedName>
</protein>
<dbReference type="GO" id="GO:0047499">
    <property type="term" value="F:calcium-independent phospholipase A2 activity"/>
    <property type="evidence" value="ECO:0007669"/>
    <property type="project" value="TreeGrafter"/>
</dbReference>
<dbReference type="PANTHER" id="PTHR24185:SF1">
    <property type="entry name" value="CALCIUM-INDEPENDENT PHOSPHOLIPASE A2-GAMMA"/>
    <property type="match status" value="1"/>
</dbReference>
<dbReference type="GO" id="GO:0016042">
    <property type="term" value="P:lipid catabolic process"/>
    <property type="evidence" value="ECO:0007669"/>
    <property type="project" value="UniProtKB-KW"/>
</dbReference>
<dbReference type="InterPro" id="IPR016035">
    <property type="entry name" value="Acyl_Trfase/lysoPLipase"/>
</dbReference>
<keyword evidence="2" id="KW-0442">Lipid degradation</keyword>
<keyword evidence="1" id="KW-0378">Hydrolase</keyword>
<feature type="compositionally biased region" description="Basic residues" evidence="5">
    <location>
        <begin position="358"/>
        <end position="369"/>
    </location>
</feature>
<reference evidence="7" key="1">
    <citation type="journal article" date="2021" name="Nat. Commun.">
        <title>Genetic determinants of endophytism in the Arabidopsis root mycobiome.</title>
        <authorList>
            <person name="Mesny F."/>
            <person name="Miyauchi S."/>
            <person name="Thiergart T."/>
            <person name="Pickel B."/>
            <person name="Atanasova L."/>
            <person name="Karlsson M."/>
            <person name="Huettel B."/>
            <person name="Barry K.W."/>
            <person name="Haridas S."/>
            <person name="Chen C."/>
            <person name="Bauer D."/>
            <person name="Andreopoulos W."/>
            <person name="Pangilinan J."/>
            <person name="LaButti K."/>
            <person name="Riley R."/>
            <person name="Lipzen A."/>
            <person name="Clum A."/>
            <person name="Drula E."/>
            <person name="Henrissat B."/>
            <person name="Kohler A."/>
            <person name="Grigoriev I.V."/>
            <person name="Martin F.M."/>
            <person name="Hacquard S."/>
        </authorList>
    </citation>
    <scope>NUCLEOTIDE SEQUENCE</scope>
    <source>
        <strain evidence="7">MPI-CAGE-AT-0147</strain>
    </source>
</reference>
<gene>
    <name evidence="7" type="ORF">EDB81DRAFT_431399</name>
</gene>
<feature type="domain" description="PNPLA" evidence="6">
    <location>
        <begin position="1"/>
        <end position="157"/>
    </location>
</feature>
<dbReference type="GO" id="GO:0019369">
    <property type="term" value="P:arachidonate metabolic process"/>
    <property type="evidence" value="ECO:0007669"/>
    <property type="project" value="TreeGrafter"/>
</dbReference>
<keyword evidence="8" id="KW-1185">Reference proteome</keyword>
<dbReference type="Pfam" id="PF01734">
    <property type="entry name" value="Patatin"/>
    <property type="match status" value="1"/>
</dbReference>
<name>A0A9P9J7R7_9HYPO</name>
<dbReference type="GO" id="GO:0016020">
    <property type="term" value="C:membrane"/>
    <property type="evidence" value="ECO:0007669"/>
    <property type="project" value="TreeGrafter"/>
</dbReference>
<evidence type="ECO:0000256" key="1">
    <source>
        <dbReference type="ARBA" id="ARBA00022801"/>
    </source>
</evidence>
<dbReference type="Gene3D" id="3.40.1090.10">
    <property type="entry name" value="Cytosolic phospholipase A2 catalytic domain"/>
    <property type="match status" value="1"/>
</dbReference>
<dbReference type="PANTHER" id="PTHR24185">
    <property type="entry name" value="CALCIUM-INDEPENDENT PHOSPHOLIPASE A2-GAMMA"/>
    <property type="match status" value="1"/>
</dbReference>
<dbReference type="InterPro" id="IPR002641">
    <property type="entry name" value="PNPLA_dom"/>
</dbReference>
<feature type="short sequence motif" description="DGA/G" evidence="4">
    <location>
        <begin position="144"/>
        <end position="146"/>
    </location>
</feature>
<dbReference type="EMBL" id="JAGMUV010000006">
    <property type="protein sequence ID" value="KAH7152606.1"/>
    <property type="molecule type" value="Genomic_DNA"/>
</dbReference>
<dbReference type="GO" id="GO:0046486">
    <property type="term" value="P:glycerolipid metabolic process"/>
    <property type="evidence" value="ECO:0007669"/>
    <property type="project" value="UniProtKB-ARBA"/>
</dbReference>
<evidence type="ECO:0000313" key="7">
    <source>
        <dbReference type="EMBL" id="KAH7152606.1"/>
    </source>
</evidence>
<proteinExistence type="predicted"/>
<keyword evidence="3" id="KW-0443">Lipid metabolism</keyword>
<dbReference type="OrthoDB" id="194358at2759"/>
<sequence>MPENSISQFQKLAKNAFSLRMRLGAPVIKSLVQPFCSFRYTSGSVERAMKEQFGETANMFEPSIGDDKKADWVKVGVMTCLQSQNQSGLVANYSRDLNGNSENDPLIRAEQKSDDFKIWEAARATTAAPFYFQPFTHRSGTYEDGAMADEHPMHLAFSECSKIWPGSSQPDIVVSIGTGLVVDQAGRRKTQNDPRTEQLISMLPGAIRKQVETSYNTIRSTNACEDAWTGFVQSHQMSKKDCHRLNVALGKDVKLDDVKEMGSLNKAFKNYLHQRPYFYEPFSSLDDHVCAVSRRLVASLFCFSHNLHERMPGGHARGWIFCRVEPGSTAATWLSELDLQFRVLHEPTAPEENGPSSRHSRPRATRSTRMRFSSGSRLFDPHDMVAQVTLRLIEGSFRRTIQLHSPEWRGAQDHWEAISGFQSL</sequence>
<evidence type="ECO:0000256" key="4">
    <source>
        <dbReference type="PROSITE-ProRule" id="PRU01161"/>
    </source>
</evidence>
<organism evidence="7 8">
    <name type="scientific">Dactylonectria macrodidyma</name>
    <dbReference type="NCBI Taxonomy" id="307937"/>
    <lineage>
        <taxon>Eukaryota</taxon>
        <taxon>Fungi</taxon>
        <taxon>Dikarya</taxon>
        <taxon>Ascomycota</taxon>
        <taxon>Pezizomycotina</taxon>
        <taxon>Sordariomycetes</taxon>
        <taxon>Hypocreomycetidae</taxon>
        <taxon>Hypocreales</taxon>
        <taxon>Nectriaceae</taxon>
        <taxon>Dactylonectria</taxon>
    </lineage>
</organism>
<evidence type="ECO:0000256" key="2">
    <source>
        <dbReference type="ARBA" id="ARBA00022963"/>
    </source>
</evidence>
<feature type="region of interest" description="Disordered" evidence="5">
    <location>
        <begin position="347"/>
        <end position="374"/>
    </location>
</feature>
<evidence type="ECO:0000313" key="8">
    <source>
        <dbReference type="Proteomes" id="UP000738349"/>
    </source>
</evidence>
<accession>A0A9P9J7R7</accession>
<dbReference type="Proteomes" id="UP000738349">
    <property type="component" value="Unassembled WGS sequence"/>
</dbReference>
<comment type="caution">
    <text evidence="7">The sequence shown here is derived from an EMBL/GenBank/DDBJ whole genome shotgun (WGS) entry which is preliminary data.</text>
</comment>
<dbReference type="SUPFAM" id="SSF52151">
    <property type="entry name" value="FabD/lysophospholipase-like"/>
    <property type="match status" value="1"/>
</dbReference>
<comment type="caution">
    <text evidence="4">Lacks conserved residue(s) required for the propagation of feature annotation.</text>
</comment>
<dbReference type="PROSITE" id="PS51635">
    <property type="entry name" value="PNPLA"/>
    <property type="match status" value="1"/>
</dbReference>